<keyword evidence="2" id="KW-1185">Reference proteome</keyword>
<dbReference type="Pfam" id="PF04170">
    <property type="entry name" value="NlpE"/>
    <property type="match status" value="1"/>
</dbReference>
<gene>
    <name evidence="1" type="ORF">C1631_022180</name>
</gene>
<dbReference type="EMBL" id="PPED02000007">
    <property type="protein sequence ID" value="PWN63679.1"/>
    <property type="molecule type" value="Genomic_DNA"/>
</dbReference>
<comment type="caution">
    <text evidence="1">The sequence shown here is derived from an EMBL/GenBank/DDBJ whole genome shotgun (WGS) entry which is preliminary data.</text>
</comment>
<dbReference type="RefSeq" id="WP_103249459.1">
    <property type="nucleotide sequence ID" value="NZ_PPED02000007.1"/>
</dbReference>
<dbReference type="PROSITE" id="PS51257">
    <property type="entry name" value="PROKAR_LIPOPROTEIN"/>
    <property type="match status" value="1"/>
</dbReference>
<organism evidence="1 2">
    <name type="scientific">Chryseobacterium phosphatilyticum</name>
    <dbReference type="NCBI Taxonomy" id="475075"/>
    <lineage>
        <taxon>Bacteria</taxon>
        <taxon>Pseudomonadati</taxon>
        <taxon>Bacteroidota</taxon>
        <taxon>Flavobacteriia</taxon>
        <taxon>Flavobacteriales</taxon>
        <taxon>Weeksellaceae</taxon>
        <taxon>Chryseobacterium group</taxon>
        <taxon>Chryseobacterium</taxon>
    </lineage>
</organism>
<name>A0A316WRA5_9FLAO</name>
<dbReference type="Gene3D" id="2.40.128.640">
    <property type="match status" value="1"/>
</dbReference>
<dbReference type="InterPro" id="IPR007298">
    <property type="entry name" value="Cu-R_lipoprotein_NlpE"/>
</dbReference>
<dbReference type="AlphaFoldDB" id="A0A316WRA5"/>
<protein>
    <submittedName>
        <fullName evidence="1">Copper resistance protein NlpE</fullName>
    </submittedName>
</protein>
<sequence length="163" mass="17632">MKNNMFIVGIGAALLLASCSKKEKTTEAPGVTTDSIISAIQPAPTDSASQPITSAIGDTSENALDWNGTYDATVPCADCPGIKTSLTLNKDKTFSITEEYIDRNSKNQDKGSFTWDATGSIITLKGKSANYKYKVGENTLYQLDMEGKEITGPNKDLYIFKKK</sequence>
<accession>A0A316WRA5</accession>
<dbReference type="Proteomes" id="UP000236594">
    <property type="component" value="Unassembled WGS sequence"/>
</dbReference>
<proteinExistence type="predicted"/>
<evidence type="ECO:0000313" key="2">
    <source>
        <dbReference type="Proteomes" id="UP000236594"/>
    </source>
</evidence>
<dbReference type="OrthoDB" id="5348860at2"/>
<evidence type="ECO:0000313" key="1">
    <source>
        <dbReference type="EMBL" id="PWN63679.1"/>
    </source>
</evidence>
<reference evidence="1 2" key="1">
    <citation type="submission" date="2018-04" db="EMBL/GenBank/DDBJ databases">
        <title>Draft Genome Sequence of Phosphate-Solubilizing Chryseobacterium sp. ISE14 that is a Biocontrol and Plant Growth-Promoting Rhizobacterium Isolated from Cucumber.</title>
        <authorList>
            <person name="Jeong J.-J."/>
            <person name="Sang M.K."/>
            <person name="Choi I.-G."/>
            <person name="Kim K.D."/>
        </authorList>
    </citation>
    <scope>NUCLEOTIDE SEQUENCE [LARGE SCALE GENOMIC DNA]</scope>
    <source>
        <strain evidence="1 2">ISE14</strain>
    </source>
</reference>